<dbReference type="Gene3D" id="3.40.50.720">
    <property type="entry name" value="NAD(P)-binding Rossmann-like Domain"/>
    <property type="match status" value="1"/>
</dbReference>
<dbReference type="InterPro" id="IPR029154">
    <property type="entry name" value="HIBADH-like_NADP-bd"/>
</dbReference>
<dbReference type="PANTHER" id="PTHR43580">
    <property type="entry name" value="OXIDOREDUCTASE GLYR1-RELATED"/>
    <property type="match status" value="1"/>
</dbReference>
<dbReference type="SUPFAM" id="SSF51735">
    <property type="entry name" value="NAD(P)-binding Rossmann-fold domains"/>
    <property type="match status" value="1"/>
</dbReference>
<dbReference type="Pfam" id="PF03446">
    <property type="entry name" value="NAD_binding_2"/>
    <property type="match status" value="1"/>
</dbReference>
<evidence type="ECO:0000259" key="3">
    <source>
        <dbReference type="Pfam" id="PF03446"/>
    </source>
</evidence>
<proteinExistence type="predicted"/>
<evidence type="ECO:0000256" key="1">
    <source>
        <dbReference type="ARBA" id="ARBA00023002"/>
    </source>
</evidence>
<accession>A0ABS0J8M5</accession>
<dbReference type="PROSITE" id="PS00895">
    <property type="entry name" value="3_HYDROXYISOBUT_DH"/>
    <property type="match status" value="1"/>
</dbReference>
<feature type="domain" description="3-hydroxyisobutyrate dehydrogenase-like NAD-binding" evidence="4">
    <location>
        <begin position="166"/>
        <end position="284"/>
    </location>
</feature>
<dbReference type="EMBL" id="VRYY01000734">
    <property type="protein sequence ID" value="MBG3878813.1"/>
    <property type="molecule type" value="Genomic_DNA"/>
</dbReference>
<sequence>MSHIAVLGLGAMGRRMAANLLKAGHQVTVWNRTARATEPLLALGATQAATPRDAAAGADFVLAMVRDDAASATVWLDAETGAFAGMRPGAIAMDSSTLSVDWIKNLGAEAVSRGVTLLETPVSGSLPQADAAQLIFLVGGSADACNKAEPVLLAMGNSVNHTGEIGAGALTKLATNALLGVQVTAIAELIGMLRRNGADARKIMGIIAGTAVWSPYAQRAIGSLLSGEAPVMFPVDLVEKDFGYALKAAGSPDAAPTIAAARSVFRRGIDEGLGDANLTSVVKLFPA</sequence>
<evidence type="ECO:0000313" key="5">
    <source>
        <dbReference type="EMBL" id="MBG3878813.1"/>
    </source>
</evidence>
<dbReference type="InterPro" id="IPR006115">
    <property type="entry name" value="6PGDH_NADP-bd"/>
</dbReference>
<evidence type="ECO:0000259" key="4">
    <source>
        <dbReference type="Pfam" id="PF14833"/>
    </source>
</evidence>
<gene>
    <name evidence="5" type="ORF">FVW20_17855</name>
</gene>
<dbReference type="Pfam" id="PF14833">
    <property type="entry name" value="NAD_binding_11"/>
    <property type="match status" value="1"/>
</dbReference>
<keyword evidence="2" id="KW-0520">NAD</keyword>
<keyword evidence="6" id="KW-1185">Reference proteome</keyword>
<dbReference type="InterPro" id="IPR036291">
    <property type="entry name" value="NAD(P)-bd_dom_sf"/>
</dbReference>
<reference evidence="5 6" key="1">
    <citation type="submission" date="2019-08" db="EMBL/GenBank/DDBJ databases">
        <authorList>
            <person name="Luo N."/>
        </authorList>
    </citation>
    <scope>NUCLEOTIDE SEQUENCE [LARGE SCALE GENOMIC DNA]</scope>
    <source>
        <strain evidence="5 6">NCIMB 9442</strain>
    </source>
</reference>
<dbReference type="InterPro" id="IPR015815">
    <property type="entry name" value="HIBADH-related"/>
</dbReference>
<dbReference type="SUPFAM" id="SSF48179">
    <property type="entry name" value="6-phosphogluconate dehydrogenase C-terminal domain-like"/>
    <property type="match status" value="1"/>
</dbReference>
<dbReference type="PANTHER" id="PTHR43580:SF2">
    <property type="entry name" value="CYTOKINE-LIKE NUCLEAR FACTOR N-PAC"/>
    <property type="match status" value="1"/>
</dbReference>
<evidence type="ECO:0000313" key="6">
    <source>
        <dbReference type="Proteomes" id="UP001194469"/>
    </source>
</evidence>
<organism evidence="5 6">
    <name type="scientific">Nitratidesulfovibrio oxamicus</name>
    <dbReference type="NCBI Taxonomy" id="32016"/>
    <lineage>
        <taxon>Bacteria</taxon>
        <taxon>Pseudomonadati</taxon>
        <taxon>Thermodesulfobacteriota</taxon>
        <taxon>Desulfovibrionia</taxon>
        <taxon>Desulfovibrionales</taxon>
        <taxon>Desulfovibrionaceae</taxon>
        <taxon>Nitratidesulfovibrio</taxon>
    </lineage>
</organism>
<dbReference type="PIRSF" id="PIRSF000103">
    <property type="entry name" value="HIBADH"/>
    <property type="match status" value="1"/>
</dbReference>
<dbReference type="InterPro" id="IPR013328">
    <property type="entry name" value="6PGD_dom2"/>
</dbReference>
<name>A0ABS0J8M5_9BACT</name>
<dbReference type="InterPro" id="IPR051265">
    <property type="entry name" value="HIBADH-related_NP60_sf"/>
</dbReference>
<comment type="caution">
    <text evidence="5">The sequence shown here is derived from an EMBL/GenBank/DDBJ whole genome shotgun (WGS) entry which is preliminary data.</text>
</comment>
<feature type="domain" description="6-phosphogluconate dehydrogenase NADP-binding" evidence="3">
    <location>
        <begin position="4"/>
        <end position="163"/>
    </location>
</feature>
<dbReference type="Proteomes" id="UP001194469">
    <property type="component" value="Unassembled WGS sequence"/>
</dbReference>
<dbReference type="InterPro" id="IPR002204">
    <property type="entry name" value="3-OH-isobutyrate_DH-rel_CS"/>
</dbReference>
<protein>
    <submittedName>
        <fullName evidence="5">NAD(P)-dependent oxidoreductase</fullName>
    </submittedName>
</protein>
<dbReference type="InterPro" id="IPR008927">
    <property type="entry name" value="6-PGluconate_DH-like_C_sf"/>
</dbReference>
<dbReference type="Gene3D" id="1.10.1040.10">
    <property type="entry name" value="N-(1-d-carboxylethyl)-l-norvaline Dehydrogenase, domain 2"/>
    <property type="match status" value="1"/>
</dbReference>
<evidence type="ECO:0000256" key="2">
    <source>
        <dbReference type="ARBA" id="ARBA00023027"/>
    </source>
</evidence>
<keyword evidence="1" id="KW-0560">Oxidoreductase</keyword>